<dbReference type="NCBIfam" id="TIGR00254">
    <property type="entry name" value="GGDEF"/>
    <property type="match status" value="1"/>
</dbReference>
<protein>
    <submittedName>
        <fullName evidence="3">EAL domain-containing protein</fullName>
    </submittedName>
</protein>
<dbReference type="InterPro" id="IPR043128">
    <property type="entry name" value="Rev_trsase/Diguanyl_cyclase"/>
</dbReference>
<dbReference type="Proteomes" id="UP000474159">
    <property type="component" value="Unassembled WGS sequence"/>
</dbReference>
<dbReference type="PROSITE" id="PS50883">
    <property type="entry name" value="EAL"/>
    <property type="match status" value="1"/>
</dbReference>
<dbReference type="Pfam" id="PF00990">
    <property type="entry name" value="GGDEF"/>
    <property type="match status" value="1"/>
</dbReference>
<organism evidence="3 4">
    <name type="scientific">Methylobacterium soli</name>
    <dbReference type="NCBI Taxonomy" id="553447"/>
    <lineage>
        <taxon>Bacteria</taxon>
        <taxon>Pseudomonadati</taxon>
        <taxon>Pseudomonadota</taxon>
        <taxon>Alphaproteobacteria</taxon>
        <taxon>Hyphomicrobiales</taxon>
        <taxon>Methylobacteriaceae</taxon>
        <taxon>Methylobacterium</taxon>
    </lineage>
</organism>
<dbReference type="PANTHER" id="PTHR44757">
    <property type="entry name" value="DIGUANYLATE CYCLASE DGCP"/>
    <property type="match status" value="1"/>
</dbReference>
<dbReference type="InterPro" id="IPR052155">
    <property type="entry name" value="Biofilm_reg_signaling"/>
</dbReference>
<dbReference type="InterPro" id="IPR000014">
    <property type="entry name" value="PAS"/>
</dbReference>
<dbReference type="InterPro" id="IPR035919">
    <property type="entry name" value="EAL_sf"/>
</dbReference>
<evidence type="ECO:0000313" key="4">
    <source>
        <dbReference type="Proteomes" id="UP000474159"/>
    </source>
</evidence>
<dbReference type="Pfam" id="PF13188">
    <property type="entry name" value="PAS_8"/>
    <property type="match status" value="1"/>
</dbReference>
<dbReference type="InterPro" id="IPR029787">
    <property type="entry name" value="Nucleotide_cyclase"/>
</dbReference>
<dbReference type="Gene3D" id="3.20.20.450">
    <property type="entry name" value="EAL domain"/>
    <property type="match status" value="1"/>
</dbReference>
<evidence type="ECO:0000259" key="2">
    <source>
        <dbReference type="PROSITE" id="PS50887"/>
    </source>
</evidence>
<accession>A0A6L3T2B3</accession>
<dbReference type="AlphaFoldDB" id="A0A6L3T2B3"/>
<dbReference type="PROSITE" id="PS50887">
    <property type="entry name" value="GGDEF"/>
    <property type="match status" value="1"/>
</dbReference>
<proteinExistence type="predicted"/>
<dbReference type="Pfam" id="PF00563">
    <property type="entry name" value="EAL"/>
    <property type="match status" value="1"/>
</dbReference>
<keyword evidence="4" id="KW-1185">Reference proteome</keyword>
<dbReference type="Gene3D" id="3.30.70.270">
    <property type="match status" value="1"/>
</dbReference>
<sequence>MVRSAPAFQRSSRCPACMPERRTGEAQIMASCPHLSRTAPEQGPPGPLSFERMFETLPVGAMTCDLSTFTIDYANACSIRLLHSIRDTLGIDPDNIVGTSIDVFHKVPGHQRALLGDPTQLPHKARIRFGEEWLDLHIHALPEANGRASRALLVWAIATAEVAKEEEEYRLLRMIDEMPVAVMTVDPVDYTITYMNDTSKRTLGQIEGLLPVKPSELIGKSIDIFHKNPAHQRRLLANPANLPHRTRIKLGPEVLDLQVSAVTGTGGEYIGPMLTWSVITKQVAAEARIQQLAHFDTLTGLANRTTFRENLGAALAREGAEVGLLFIDLDGFKIINDSNGHLVGDALLKRVADRLRSHCDSPGIVVSRLGGDEFAIMLEGGTVARASDLAETLVAALVSPFHIEDERRLQVGASIGIAVAPLHGGDSETLLSRADMALYAAKAAGKRTYRVFSPDLEQRMREKLRLEMKLRHALDEKTGLFLFYQPIIDVRTRQVTAQEGLIRWHHPKRGWISPAEFIPTAEESGLIDEIGTWVLHRACADAVTWENRARVAVNVSARQLGNGTLAPNVLSALVASGLSPDRLEIEVTESALLHDELDCLADLRRIRDLGVRVALDDFGTGFSSLAHLRAFPFDKIKIDGSFVRDAVTRPECAAIVGVVADLGRRLGVTTVAEGVETQDHLDLVISEGCTEVQGYLLGRPAPRAQDLAAVARLDAGGAGLRQSA</sequence>
<dbReference type="InterPro" id="IPR001633">
    <property type="entry name" value="EAL_dom"/>
</dbReference>
<evidence type="ECO:0000313" key="3">
    <source>
        <dbReference type="EMBL" id="KAB1080671.1"/>
    </source>
</evidence>
<dbReference type="InterPro" id="IPR035965">
    <property type="entry name" value="PAS-like_dom_sf"/>
</dbReference>
<dbReference type="Gene3D" id="3.30.450.20">
    <property type="entry name" value="PAS domain"/>
    <property type="match status" value="2"/>
</dbReference>
<dbReference type="CDD" id="cd01949">
    <property type="entry name" value="GGDEF"/>
    <property type="match status" value="1"/>
</dbReference>
<dbReference type="SUPFAM" id="SSF55073">
    <property type="entry name" value="Nucleotide cyclase"/>
    <property type="match status" value="1"/>
</dbReference>
<dbReference type="SUPFAM" id="SSF55785">
    <property type="entry name" value="PYP-like sensor domain (PAS domain)"/>
    <property type="match status" value="1"/>
</dbReference>
<name>A0A6L3T2B3_9HYPH</name>
<reference evidence="3 4" key="1">
    <citation type="submission" date="2019-09" db="EMBL/GenBank/DDBJ databases">
        <title>YIM 48816 draft genome.</title>
        <authorList>
            <person name="Jiang L."/>
        </authorList>
    </citation>
    <scope>NUCLEOTIDE SEQUENCE [LARGE SCALE GENOMIC DNA]</scope>
    <source>
        <strain evidence="3 4">YIM 48816</strain>
    </source>
</reference>
<evidence type="ECO:0000259" key="1">
    <source>
        <dbReference type="PROSITE" id="PS50883"/>
    </source>
</evidence>
<dbReference type="SUPFAM" id="SSF141868">
    <property type="entry name" value="EAL domain-like"/>
    <property type="match status" value="1"/>
</dbReference>
<dbReference type="SMART" id="SM00052">
    <property type="entry name" value="EAL"/>
    <property type="match status" value="1"/>
</dbReference>
<comment type="caution">
    <text evidence="3">The sequence shown here is derived from an EMBL/GenBank/DDBJ whole genome shotgun (WGS) entry which is preliminary data.</text>
</comment>
<dbReference type="PANTHER" id="PTHR44757:SF2">
    <property type="entry name" value="BIOFILM ARCHITECTURE MAINTENANCE PROTEIN MBAA"/>
    <property type="match status" value="1"/>
</dbReference>
<dbReference type="EMBL" id="VZZK01000004">
    <property type="protein sequence ID" value="KAB1080671.1"/>
    <property type="molecule type" value="Genomic_DNA"/>
</dbReference>
<dbReference type="OrthoDB" id="9814202at2"/>
<dbReference type="CDD" id="cd01948">
    <property type="entry name" value="EAL"/>
    <property type="match status" value="1"/>
</dbReference>
<feature type="domain" description="EAL" evidence="1">
    <location>
        <begin position="463"/>
        <end position="714"/>
    </location>
</feature>
<feature type="domain" description="GGDEF" evidence="2">
    <location>
        <begin position="320"/>
        <end position="454"/>
    </location>
</feature>
<dbReference type="InterPro" id="IPR000160">
    <property type="entry name" value="GGDEF_dom"/>
</dbReference>
<dbReference type="SMART" id="SM00267">
    <property type="entry name" value="GGDEF"/>
    <property type="match status" value="1"/>
</dbReference>
<gene>
    <name evidence="3" type="ORF">F6X53_05715</name>
</gene>